<sequence>MLALYGQPPRPNQPDNTSKSAAYLAQSNEKGLLPQPTNKSQELNSIILTRKDYKEYLQFQTAKQHPLSSSIAHSCNSFACLTKCSPNCFGNHNLFSTLVSPSTPFKVTLANDSQTQVKGIGKVQFLPSISLTTILFSPECPYILISISKLTKNLNYSVTFTTDSIVVQDRVLREYLEQDLSHKDCTTSPVAFVSTTSAELIHNHLGHPSLLKLQKIVPSLSSLSSLACESCQLGK</sequence>
<gene>
    <name evidence="1" type="ORF">MANES_05G202440v8</name>
</gene>
<evidence type="ECO:0000313" key="1">
    <source>
        <dbReference type="EMBL" id="KAG8655008.1"/>
    </source>
</evidence>
<dbReference type="Proteomes" id="UP000091857">
    <property type="component" value="Chromosome 5"/>
</dbReference>
<reference evidence="2" key="1">
    <citation type="journal article" date="2016" name="Nat. Biotechnol.">
        <title>Sequencing wild and cultivated cassava and related species reveals extensive interspecific hybridization and genetic diversity.</title>
        <authorList>
            <person name="Bredeson J.V."/>
            <person name="Lyons J.B."/>
            <person name="Prochnik S.E."/>
            <person name="Wu G.A."/>
            <person name="Ha C.M."/>
            <person name="Edsinger-Gonzales E."/>
            <person name="Grimwood J."/>
            <person name="Schmutz J."/>
            <person name="Rabbi I.Y."/>
            <person name="Egesi C."/>
            <person name="Nauluvula P."/>
            <person name="Lebot V."/>
            <person name="Ndunguru J."/>
            <person name="Mkamilo G."/>
            <person name="Bart R.S."/>
            <person name="Setter T.L."/>
            <person name="Gleadow R.M."/>
            <person name="Kulakow P."/>
            <person name="Ferguson M.E."/>
            <person name="Rounsley S."/>
            <person name="Rokhsar D.S."/>
        </authorList>
    </citation>
    <scope>NUCLEOTIDE SEQUENCE [LARGE SCALE GENOMIC DNA]</scope>
    <source>
        <strain evidence="2">cv. AM560-2</strain>
    </source>
</reference>
<evidence type="ECO:0000313" key="2">
    <source>
        <dbReference type="Proteomes" id="UP000091857"/>
    </source>
</evidence>
<accession>A0ACB7HTJ4</accession>
<keyword evidence="2" id="KW-1185">Reference proteome</keyword>
<proteinExistence type="predicted"/>
<dbReference type="EMBL" id="CM004391">
    <property type="protein sequence ID" value="KAG8655008.1"/>
    <property type="molecule type" value="Genomic_DNA"/>
</dbReference>
<protein>
    <submittedName>
        <fullName evidence="1">Uncharacterized protein</fullName>
    </submittedName>
</protein>
<organism evidence="1 2">
    <name type="scientific">Manihot esculenta</name>
    <name type="common">Cassava</name>
    <name type="synonym">Jatropha manihot</name>
    <dbReference type="NCBI Taxonomy" id="3983"/>
    <lineage>
        <taxon>Eukaryota</taxon>
        <taxon>Viridiplantae</taxon>
        <taxon>Streptophyta</taxon>
        <taxon>Embryophyta</taxon>
        <taxon>Tracheophyta</taxon>
        <taxon>Spermatophyta</taxon>
        <taxon>Magnoliopsida</taxon>
        <taxon>eudicotyledons</taxon>
        <taxon>Gunneridae</taxon>
        <taxon>Pentapetalae</taxon>
        <taxon>rosids</taxon>
        <taxon>fabids</taxon>
        <taxon>Malpighiales</taxon>
        <taxon>Euphorbiaceae</taxon>
        <taxon>Crotonoideae</taxon>
        <taxon>Manihoteae</taxon>
        <taxon>Manihot</taxon>
    </lineage>
</organism>
<name>A0ACB7HTJ4_MANES</name>
<comment type="caution">
    <text evidence="1">The sequence shown here is derived from an EMBL/GenBank/DDBJ whole genome shotgun (WGS) entry which is preliminary data.</text>
</comment>